<dbReference type="PANTHER" id="PTHR24016:SF0">
    <property type="entry name" value="CONSERVED OLIGOMERIC GOLGI COMPLEX SUBUNIT 4"/>
    <property type="match status" value="1"/>
</dbReference>
<accession>A0A409YA22</accession>
<proteinExistence type="predicted"/>
<dbReference type="InParanoid" id="A0A409YA22"/>
<sequence>MSHLEQLIRELVDNPLIITYFIEQDQPLVKTHLSSLSSLTSRIKSALRSGIEQLFNQLLRPKLRTFIPDIYKDISYVLDEDGYAAADLQDLTRKRFIKAWDALIDGYKDTFSEANYRLFIGLVLDVLLRPWEKYVMGLKYTELGAVRFDRDLRAIIAYLSSQTTFGDIREKFLRLQQISTLLNLDADEDIDEFYNGSGISWKIGRHEAKAIAALKI</sequence>
<dbReference type="InterPro" id="IPR048682">
    <property type="entry name" value="COG4"/>
</dbReference>
<dbReference type="STRING" id="231916.A0A409YA22"/>
<dbReference type="OrthoDB" id="47059at2759"/>
<protein>
    <recommendedName>
        <fullName evidence="1">Conserved oligomeric Golgi complex subunit 4 C-terminal domain-containing protein</fullName>
    </recommendedName>
</protein>
<dbReference type="AlphaFoldDB" id="A0A409YA22"/>
<evidence type="ECO:0000259" key="1">
    <source>
        <dbReference type="Pfam" id="PF20662"/>
    </source>
</evidence>
<organism evidence="2 3">
    <name type="scientific">Gymnopilus dilepis</name>
    <dbReference type="NCBI Taxonomy" id="231916"/>
    <lineage>
        <taxon>Eukaryota</taxon>
        <taxon>Fungi</taxon>
        <taxon>Dikarya</taxon>
        <taxon>Basidiomycota</taxon>
        <taxon>Agaricomycotina</taxon>
        <taxon>Agaricomycetes</taxon>
        <taxon>Agaricomycetidae</taxon>
        <taxon>Agaricales</taxon>
        <taxon>Agaricineae</taxon>
        <taxon>Hymenogastraceae</taxon>
        <taxon>Gymnopilus</taxon>
    </lineage>
</organism>
<gene>
    <name evidence="2" type="ORF">CVT26_009346</name>
</gene>
<dbReference type="Pfam" id="PF20662">
    <property type="entry name" value="COG4_C"/>
    <property type="match status" value="1"/>
</dbReference>
<dbReference type="InterPro" id="IPR048684">
    <property type="entry name" value="COG4_C"/>
</dbReference>
<dbReference type="Proteomes" id="UP000284706">
    <property type="component" value="Unassembled WGS sequence"/>
</dbReference>
<keyword evidence="3" id="KW-1185">Reference proteome</keyword>
<reference evidence="2 3" key="1">
    <citation type="journal article" date="2018" name="Evol. Lett.">
        <title>Horizontal gene cluster transfer increased hallucinogenic mushroom diversity.</title>
        <authorList>
            <person name="Reynolds H.T."/>
            <person name="Vijayakumar V."/>
            <person name="Gluck-Thaler E."/>
            <person name="Korotkin H.B."/>
            <person name="Matheny P.B."/>
            <person name="Slot J.C."/>
        </authorList>
    </citation>
    <scope>NUCLEOTIDE SEQUENCE [LARGE SCALE GENOMIC DNA]</scope>
    <source>
        <strain evidence="2 3">SRW20</strain>
    </source>
</reference>
<dbReference type="PANTHER" id="PTHR24016">
    <property type="entry name" value="CONSERVED OLIGOMERIC GOLGI COMPLEX SUBUNIT 4"/>
    <property type="match status" value="1"/>
</dbReference>
<name>A0A409YA22_9AGAR</name>
<dbReference type="Gene3D" id="1.20.58.1970">
    <property type="match status" value="1"/>
</dbReference>
<evidence type="ECO:0000313" key="2">
    <source>
        <dbReference type="EMBL" id="PPQ99849.1"/>
    </source>
</evidence>
<feature type="domain" description="Conserved oligomeric Golgi complex subunit 4 C-terminal" evidence="1">
    <location>
        <begin position="3"/>
        <end position="209"/>
    </location>
</feature>
<evidence type="ECO:0000313" key="3">
    <source>
        <dbReference type="Proteomes" id="UP000284706"/>
    </source>
</evidence>
<dbReference type="EMBL" id="NHYE01001042">
    <property type="protein sequence ID" value="PPQ99849.1"/>
    <property type="molecule type" value="Genomic_DNA"/>
</dbReference>
<comment type="caution">
    <text evidence="2">The sequence shown here is derived from an EMBL/GenBank/DDBJ whole genome shotgun (WGS) entry which is preliminary data.</text>
</comment>